<feature type="signal peptide" evidence="6">
    <location>
        <begin position="1"/>
        <end position="29"/>
    </location>
</feature>
<evidence type="ECO:0000256" key="4">
    <source>
        <dbReference type="ARBA" id="ARBA00022825"/>
    </source>
</evidence>
<feature type="region of interest" description="Disordered" evidence="5">
    <location>
        <begin position="33"/>
        <end position="70"/>
    </location>
</feature>
<evidence type="ECO:0000256" key="3">
    <source>
        <dbReference type="ARBA" id="ARBA00022801"/>
    </source>
</evidence>
<feature type="domain" description="Peptidase S49" evidence="7">
    <location>
        <begin position="160"/>
        <end position="308"/>
    </location>
</feature>
<dbReference type="KEGG" id="hbs:IPV69_24885"/>
<name>A0A7M2WV10_9BACT</name>
<evidence type="ECO:0000256" key="1">
    <source>
        <dbReference type="ARBA" id="ARBA00008683"/>
    </source>
</evidence>
<accession>A0A7M2WV10</accession>
<feature type="domain" description="Peptidase S49" evidence="7">
    <location>
        <begin position="424"/>
        <end position="572"/>
    </location>
</feature>
<feature type="chain" id="PRO_5034281412" evidence="6">
    <location>
        <begin position="30"/>
        <end position="657"/>
    </location>
</feature>
<dbReference type="InterPro" id="IPR047272">
    <property type="entry name" value="S49_SppA_C"/>
</dbReference>
<dbReference type="PANTHER" id="PTHR33209">
    <property type="entry name" value="PROTEASE 4"/>
    <property type="match status" value="1"/>
</dbReference>
<dbReference type="Pfam" id="PF01343">
    <property type="entry name" value="Peptidase_S49"/>
    <property type="match status" value="2"/>
</dbReference>
<dbReference type="NCBIfam" id="TIGR00706">
    <property type="entry name" value="SppA_dom"/>
    <property type="match status" value="1"/>
</dbReference>
<dbReference type="SUPFAM" id="SSF52096">
    <property type="entry name" value="ClpP/crotonase"/>
    <property type="match status" value="2"/>
</dbReference>
<keyword evidence="6" id="KW-0732">Signal</keyword>
<evidence type="ECO:0000259" key="7">
    <source>
        <dbReference type="Pfam" id="PF01343"/>
    </source>
</evidence>
<dbReference type="Gene3D" id="3.90.226.10">
    <property type="entry name" value="2-enoyl-CoA Hydratase, Chain A, domain 1"/>
    <property type="match status" value="2"/>
</dbReference>
<dbReference type="CDD" id="cd07018">
    <property type="entry name" value="S49_SppA_67K_type"/>
    <property type="match status" value="1"/>
</dbReference>
<dbReference type="InterPro" id="IPR004635">
    <property type="entry name" value="Pept_S49_SppA"/>
</dbReference>
<dbReference type="GO" id="GO:0006508">
    <property type="term" value="P:proteolysis"/>
    <property type="evidence" value="ECO:0007669"/>
    <property type="project" value="UniProtKB-KW"/>
</dbReference>
<dbReference type="EMBL" id="CP063458">
    <property type="protein sequence ID" value="QOV89397.1"/>
    <property type="molecule type" value="Genomic_DNA"/>
</dbReference>
<comment type="similarity">
    <text evidence="1">Belongs to the peptidase S49 family.</text>
</comment>
<dbReference type="InterPro" id="IPR047217">
    <property type="entry name" value="S49_SppA_67K_type_N"/>
</dbReference>
<protein>
    <submittedName>
        <fullName evidence="8">Signal peptide peptidase SppA</fullName>
    </submittedName>
</protein>
<evidence type="ECO:0000313" key="9">
    <source>
        <dbReference type="Proteomes" id="UP000593765"/>
    </source>
</evidence>
<dbReference type="RefSeq" id="WP_206292435.1">
    <property type="nucleotide sequence ID" value="NZ_CP063458.1"/>
</dbReference>
<keyword evidence="2" id="KW-0645">Protease</keyword>
<evidence type="ECO:0000256" key="2">
    <source>
        <dbReference type="ARBA" id="ARBA00022670"/>
    </source>
</evidence>
<keyword evidence="4" id="KW-0720">Serine protease</keyword>
<feature type="compositionally biased region" description="Polar residues" evidence="5">
    <location>
        <begin position="57"/>
        <end position="66"/>
    </location>
</feature>
<dbReference type="CDD" id="cd07023">
    <property type="entry name" value="S49_Sppa_N_C"/>
    <property type="match status" value="1"/>
</dbReference>
<sequence>MLKRHATGSLFLVPSCLLLVLGLVATALAEPATKPVGKKMPTPEKPTPDKSDPTKPATQPDNSKSDFPSPAELMKQLKADREKKSKMAQVAFFDLSEPMGETEASFSLFGDYRLNLRTFLERLEKIRTDAQVKGVLIFLGDPGISLSQAQEIRDALAAIVKAGKPVFIHADGYDTTLYTMATGASDICLLEGGELMLPGIGIESMFLRGLFDKVGVKADYVQIGEYKGADEQYTRTQASEELRGEMKALVEGLYNEVVNGIVKFRKVDADVVKTTIDDSMASGKTAKARKLVDHLIDQDGVRALLEKKLGNEVLLNPAYGMEQRAPVDFSNPFGLLASLMKKSEDDKPTEKDSVAIIYAEGVIVDGEADDGILSQGGNIGSTNMRQAFRAALRDDNIKAVVIRIDSPGGSALASEVMWQAARRLAEKKPVVISIGGMAASGGYYLASAGDTIYADPTAIVGSIGVVGGKFVMADLFEKLGVKSETFAKGRNADLFSMNQPFTDRQRVMVTTWMKSTYDQFTDRILTTRKGKIADIDRVARGRIFVASRAKELGMVDEIGGLRDAIAAAATKGGLKAGAYDVRQVPSPKTLGDYLSGNGSNGPQAAINIKPKIEIKIDSFLGALNPSLRRQALQQIQMMHLLQDRPVILISPYTITVK</sequence>
<proteinExistence type="inferred from homology"/>
<keyword evidence="3" id="KW-0378">Hydrolase</keyword>
<dbReference type="Proteomes" id="UP000593765">
    <property type="component" value="Chromosome"/>
</dbReference>
<dbReference type="GO" id="GO:0008236">
    <property type="term" value="F:serine-type peptidase activity"/>
    <property type="evidence" value="ECO:0007669"/>
    <property type="project" value="UniProtKB-KW"/>
</dbReference>
<dbReference type="PANTHER" id="PTHR33209:SF1">
    <property type="entry name" value="PEPTIDASE S49 DOMAIN-CONTAINING PROTEIN"/>
    <property type="match status" value="1"/>
</dbReference>
<evidence type="ECO:0000313" key="8">
    <source>
        <dbReference type="EMBL" id="QOV89397.1"/>
    </source>
</evidence>
<evidence type="ECO:0000256" key="5">
    <source>
        <dbReference type="SAM" id="MobiDB-lite"/>
    </source>
</evidence>
<reference evidence="8 9" key="1">
    <citation type="submission" date="2020-10" db="EMBL/GenBank/DDBJ databases">
        <title>Wide distribution of Phycisphaera-like planctomycetes from WD2101 soil group in peatlands and genome analysis of the first cultivated representative.</title>
        <authorList>
            <person name="Dedysh S.N."/>
            <person name="Beletsky A.V."/>
            <person name="Ivanova A."/>
            <person name="Kulichevskaya I.S."/>
            <person name="Suzina N.E."/>
            <person name="Philippov D.A."/>
            <person name="Rakitin A.L."/>
            <person name="Mardanov A.V."/>
            <person name="Ravin N.V."/>
        </authorList>
    </citation>
    <scope>NUCLEOTIDE SEQUENCE [LARGE SCALE GENOMIC DNA]</scope>
    <source>
        <strain evidence="8 9">M1803</strain>
    </source>
</reference>
<evidence type="ECO:0000256" key="6">
    <source>
        <dbReference type="SAM" id="SignalP"/>
    </source>
</evidence>
<keyword evidence="9" id="KW-1185">Reference proteome</keyword>
<gene>
    <name evidence="8" type="primary">sppA</name>
    <name evidence="8" type="ORF">IPV69_24885</name>
</gene>
<dbReference type="Gene3D" id="6.20.330.10">
    <property type="match status" value="1"/>
</dbReference>
<dbReference type="InterPro" id="IPR002142">
    <property type="entry name" value="Peptidase_S49"/>
</dbReference>
<dbReference type="AlphaFoldDB" id="A0A7M2WV10"/>
<dbReference type="InterPro" id="IPR029045">
    <property type="entry name" value="ClpP/crotonase-like_dom_sf"/>
</dbReference>
<organism evidence="8 9">
    <name type="scientific">Humisphaera borealis</name>
    <dbReference type="NCBI Taxonomy" id="2807512"/>
    <lineage>
        <taxon>Bacteria</taxon>
        <taxon>Pseudomonadati</taxon>
        <taxon>Planctomycetota</taxon>
        <taxon>Phycisphaerae</taxon>
        <taxon>Tepidisphaerales</taxon>
        <taxon>Tepidisphaeraceae</taxon>
        <taxon>Humisphaera</taxon>
    </lineage>
</organism>